<evidence type="ECO:0000313" key="1">
    <source>
        <dbReference type="EMBL" id="MXY92608.1"/>
    </source>
</evidence>
<dbReference type="SUPFAM" id="SSF75005">
    <property type="entry name" value="Arabinanase/levansucrase/invertase"/>
    <property type="match status" value="1"/>
</dbReference>
<sequence length="465" mass="52071">MRNWGLGRGKWVFVDWMGVEPGYGTQWGGAITEGWSVPHGITLKVHEPTVDHGLAIAADRPWEQGYISPYSTFLEDGGTLRCWYENGGGIGYAESNDGAAWLKPNLGLQEWNGSTDNNLIDINRHGHGIFIDPVAEESERYKMVSCHWTETERKVLGAVSADGLHWTPLPRPLMEHQHADTQNIALHDAELGKYVLYTRQMDGISNRRGVNRTLSDDFRHFPDSHPVLENNPLDAPDLDIYCNGYSPWPGATDAHLMRLSMYERTPDTMNVHLATSRDGMFWHRPLGQDPWIETVPSAEGPYNTVYACAGVIPTGNREWSTYVGVNRRLHNEPLERKTGALGESGLVRASVREDGFVSLSSRGRGGFWTVPFELNSDSIRVNAHSLYSGFLRCQILSSSPGDVGSDTRFIRTIEGYTLEDCQPLVGDHLDAPFTWNGSADLGHLRGQTVRLRFDLFKADLYAIRF</sequence>
<evidence type="ECO:0008006" key="2">
    <source>
        <dbReference type="Google" id="ProtNLM"/>
    </source>
</evidence>
<comment type="caution">
    <text evidence="1">The sequence shown here is derived from an EMBL/GenBank/DDBJ whole genome shotgun (WGS) entry which is preliminary data.</text>
</comment>
<organism evidence="1">
    <name type="scientific">Caldilineaceae bacterium SB0664_bin_27</name>
    <dbReference type="NCBI Taxonomy" id="2605260"/>
    <lineage>
        <taxon>Bacteria</taxon>
        <taxon>Bacillati</taxon>
        <taxon>Chloroflexota</taxon>
        <taxon>Caldilineae</taxon>
        <taxon>Caldilineales</taxon>
        <taxon>Caldilineaceae</taxon>
    </lineage>
</organism>
<dbReference type="Gene3D" id="2.115.10.20">
    <property type="entry name" value="Glycosyl hydrolase domain, family 43"/>
    <property type="match status" value="1"/>
</dbReference>
<gene>
    <name evidence="1" type="ORF">F4Y42_04075</name>
</gene>
<dbReference type="AlphaFoldDB" id="A0A6B0YT30"/>
<accession>A0A6B0YT30</accession>
<proteinExistence type="predicted"/>
<name>A0A6B0YT30_9CHLR</name>
<dbReference type="EMBL" id="VXRG01000037">
    <property type="protein sequence ID" value="MXY92608.1"/>
    <property type="molecule type" value="Genomic_DNA"/>
</dbReference>
<protein>
    <recommendedName>
        <fullName evidence="2">Glycosyl hydrolase family 32 N-terminal domain-containing protein</fullName>
    </recommendedName>
</protein>
<reference evidence="1" key="1">
    <citation type="submission" date="2019-09" db="EMBL/GenBank/DDBJ databases">
        <title>Characterisation of the sponge microbiome using genome-centric metagenomics.</title>
        <authorList>
            <person name="Engelberts J.P."/>
            <person name="Robbins S.J."/>
            <person name="De Goeij J.M."/>
            <person name="Aranda M."/>
            <person name="Bell S.C."/>
            <person name="Webster N.S."/>
        </authorList>
    </citation>
    <scope>NUCLEOTIDE SEQUENCE</scope>
    <source>
        <strain evidence="1">SB0664_bin_27</strain>
    </source>
</reference>
<dbReference type="InterPro" id="IPR023296">
    <property type="entry name" value="Glyco_hydro_beta-prop_sf"/>
</dbReference>